<dbReference type="SUPFAM" id="SSF56784">
    <property type="entry name" value="HAD-like"/>
    <property type="match status" value="1"/>
</dbReference>
<comment type="caution">
    <text evidence="7">The sequence shown here is derived from an EMBL/GenBank/DDBJ whole genome shotgun (WGS) entry which is preliminary data.</text>
</comment>
<dbReference type="SUPFAM" id="SSF51735">
    <property type="entry name" value="NAD(P)-binding Rossmann-fold domains"/>
    <property type="match status" value="1"/>
</dbReference>
<dbReference type="Proteomes" id="UP001165085">
    <property type="component" value="Unassembled WGS sequence"/>
</dbReference>
<evidence type="ECO:0000256" key="6">
    <source>
        <dbReference type="SAM" id="SignalP"/>
    </source>
</evidence>
<dbReference type="InterPro" id="IPR011032">
    <property type="entry name" value="GroES-like_sf"/>
</dbReference>
<keyword evidence="3" id="KW-0479">Metal-binding</keyword>
<evidence type="ECO:0000313" key="7">
    <source>
        <dbReference type="EMBL" id="GMH87872.1"/>
    </source>
</evidence>
<dbReference type="Gene3D" id="3.40.50.1000">
    <property type="entry name" value="HAD superfamily/HAD-like"/>
    <property type="match status" value="1"/>
</dbReference>
<dbReference type="InterPro" id="IPR036412">
    <property type="entry name" value="HAD-like_sf"/>
</dbReference>
<dbReference type="PANTHER" id="PTHR43350:SF19">
    <property type="entry name" value="D-GULOSIDE 3-DEHYDROGENASE"/>
    <property type="match status" value="1"/>
</dbReference>
<sequence length="951" mass="105206">MIHVMILTLMCIHAAATATNKIANKILLIDCDNTLYRDSNIGSSIETQIISNIHSFCKEHYNIPASKADELHALYGSTIEGLSDPATFNISKDQVYNFYREVYSNIDYSSLLPSPRLSSNSLTGYTVNKPNRYRYEWLPLLMSLSKLEDVTLCVSSNSPRAHVLKCLSNLGLPPSTFSKIITPSSSNGFKTKSSPKFYDQVLEELEDGVEIVVIDDNERVLEVVETVDKEKRRIKTHLITDDNDLRDVLLKVQGCAGVDSLFEFDEVKYLRAKNVVDDSAINEDVWRKLLVALGEIPAPFNTHLKIVDVGAGLLHMLRRFVSPTVGVISPESKVQSVEYHAYEGNVRLLPEILSVMEEMGFRTVTSSPPYTFFKEFRWAEDKHGQGRSRRSWWWSWGGRGGDGGEIIEAESRDASVTVYLHMRDFRDDANEEEGASKPPDLIVGSCFADLFDPEDLIANLKKISKRGSTLLYFPITYGGMTTCGDMRPATEQTPSDTKAFAIYNEALEDQGHNLDPSRIISAIEKHGGSVLGSGASVWKIDEVENAWMWKTMMYFFGTTAAAGFADAGYDIKHWLALFKKGGRNLRVYNRDILARLGGDVERGGDLDGGGGEGGDVEIVFEEPRKVSTRRIHLEDVELGDDEIEIESICSLISTGTELKVFRGDVDTDSCVDVNIDDMKDETFTYPMTYGYCLVGKVVRCGAGVEESLCEKLMGRNVFTFAPHSTRVIAKAESVLLVPRDVDPYDAIFLPSVETALGLIHDAEFRVGERVGVVGQGLIGLLVTAILAKSGVDVTAFEMLEDRAALSGLLGAKTVLDPRTDQFNNNLDCAIEVSGVGPGLQTAIDRVGDGGKIVIGSLYGVGKVELGLGMDFHRSKKRLITSQVSEIPARLAGRWDKQRRFDLAWDMIRQIGVNKILGSGDVVRLEPQDAQRVFEGLESGENLVVAFDLKRD</sequence>
<keyword evidence="5" id="KW-0560">Oxidoreductase</keyword>
<gene>
    <name evidence="7" type="ORF">TrST_g46</name>
</gene>
<proteinExistence type="inferred from homology"/>
<dbReference type="CDD" id="cd08255">
    <property type="entry name" value="2-desacetyl-2-hydroxyethyl_bacteriochlorophyllide_like"/>
    <property type="match status" value="1"/>
</dbReference>
<dbReference type="EMBL" id="BRXY01000334">
    <property type="protein sequence ID" value="GMH87872.1"/>
    <property type="molecule type" value="Genomic_DNA"/>
</dbReference>
<dbReference type="GO" id="GO:0016491">
    <property type="term" value="F:oxidoreductase activity"/>
    <property type="evidence" value="ECO:0007669"/>
    <property type="project" value="UniProtKB-KW"/>
</dbReference>
<reference evidence="8" key="1">
    <citation type="journal article" date="2023" name="Commun. Biol.">
        <title>Genome analysis of Parmales, the sister group of diatoms, reveals the evolutionary specialization of diatoms from phago-mixotrophs to photoautotrophs.</title>
        <authorList>
            <person name="Ban H."/>
            <person name="Sato S."/>
            <person name="Yoshikawa S."/>
            <person name="Yamada K."/>
            <person name="Nakamura Y."/>
            <person name="Ichinomiya M."/>
            <person name="Sato N."/>
            <person name="Blanc-Mathieu R."/>
            <person name="Endo H."/>
            <person name="Kuwata A."/>
            <person name="Ogata H."/>
        </authorList>
    </citation>
    <scope>NUCLEOTIDE SEQUENCE [LARGE SCALE GENOMIC DNA]</scope>
    <source>
        <strain evidence="8">NIES 3701</strain>
    </source>
</reference>
<evidence type="ECO:0000256" key="1">
    <source>
        <dbReference type="ARBA" id="ARBA00001947"/>
    </source>
</evidence>
<feature type="signal peptide" evidence="6">
    <location>
        <begin position="1"/>
        <end position="17"/>
    </location>
</feature>
<dbReference type="AlphaFoldDB" id="A0A9W7ER92"/>
<evidence type="ECO:0000256" key="5">
    <source>
        <dbReference type="ARBA" id="ARBA00023002"/>
    </source>
</evidence>
<accession>A0A9W7ER92</accession>
<keyword evidence="8" id="KW-1185">Reference proteome</keyword>
<keyword evidence="4" id="KW-0862">Zinc</keyword>
<dbReference type="Gene3D" id="3.90.180.10">
    <property type="entry name" value="Medium-chain alcohol dehydrogenases, catalytic domain"/>
    <property type="match status" value="1"/>
</dbReference>
<organism evidence="7 8">
    <name type="scientific">Triparma strigata</name>
    <dbReference type="NCBI Taxonomy" id="1606541"/>
    <lineage>
        <taxon>Eukaryota</taxon>
        <taxon>Sar</taxon>
        <taxon>Stramenopiles</taxon>
        <taxon>Ochrophyta</taxon>
        <taxon>Bolidophyceae</taxon>
        <taxon>Parmales</taxon>
        <taxon>Triparmaceae</taxon>
        <taxon>Triparma</taxon>
    </lineage>
</organism>
<dbReference type="InterPro" id="IPR036291">
    <property type="entry name" value="NAD(P)-bd_dom_sf"/>
</dbReference>
<dbReference type="InterPro" id="IPR023214">
    <property type="entry name" value="HAD_sf"/>
</dbReference>
<keyword evidence="6" id="KW-0732">Signal</keyword>
<comment type="cofactor">
    <cofactor evidence="1">
        <name>Zn(2+)</name>
        <dbReference type="ChEBI" id="CHEBI:29105"/>
    </cofactor>
</comment>
<dbReference type="SUPFAM" id="SSF50129">
    <property type="entry name" value="GroES-like"/>
    <property type="match status" value="1"/>
</dbReference>
<comment type="similarity">
    <text evidence="2">Belongs to the zinc-containing alcohol dehydrogenase family.</text>
</comment>
<dbReference type="Gene3D" id="1.10.150.450">
    <property type="match status" value="1"/>
</dbReference>
<evidence type="ECO:0000256" key="3">
    <source>
        <dbReference type="ARBA" id="ARBA00022723"/>
    </source>
</evidence>
<name>A0A9W7ER92_9STRA</name>
<dbReference type="GO" id="GO:0046872">
    <property type="term" value="F:metal ion binding"/>
    <property type="evidence" value="ECO:0007669"/>
    <property type="project" value="UniProtKB-KW"/>
</dbReference>
<evidence type="ECO:0000313" key="8">
    <source>
        <dbReference type="Proteomes" id="UP001165085"/>
    </source>
</evidence>
<evidence type="ECO:0000256" key="4">
    <source>
        <dbReference type="ARBA" id="ARBA00022833"/>
    </source>
</evidence>
<dbReference type="Gene3D" id="3.40.50.720">
    <property type="entry name" value="NAD(P)-binding Rossmann-like Domain"/>
    <property type="match status" value="1"/>
</dbReference>
<evidence type="ECO:0000256" key="2">
    <source>
        <dbReference type="ARBA" id="ARBA00008072"/>
    </source>
</evidence>
<feature type="chain" id="PRO_5040768711" evidence="6">
    <location>
        <begin position="18"/>
        <end position="951"/>
    </location>
</feature>
<dbReference type="PANTHER" id="PTHR43350">
    <property type="entry name" value="NAD-DEPENDENT ALCOHOL DEHYDROGENASE"/>
    <property type="match status" value="1"/>
</dbReference>
<protein>
    <submittedName>
        <fullName evidence="7">Uncharacterized protein</fullName>
    </submittedName>
</protein>
<dbReference type="OrthoDB" id="1879366at2759"/>